<dbReference type="SMART" id="SM00448">
    <property type="entry name" value="REC"/>
    <property type="match status" value="1"/>
</dbReference>
<dbReference type="AlphaFoldDB" id="A0A1M5I2X5"/>
<organism evidence="4 5">
    <name type="scientific">Desulfacinum infernum DSM 9756</name>
    <dbReference type="NCBI Taxonomy" id="1121391"/>
    <lineage>
        <taxon>Bacteria</taxon>
        <taxon>Pseudomonadati</taxon>
        <taxon>Thermodesulfobacteriota</taxon>
        <taxon>Syntrophobacteria</taxon>
        <taxon>Syntrophobacterales</taxon>
        <taxon>Syntrophobacteraceae</taxon>
        <taxon>Desulfacinum</taxon>
    </lineage>
</organism>
<dbReference type="OrthoDB" id="6088308at2"/>
<dbReference type="InterPro" id="IPR001789">
    <property type="entry name" value="Sig_transdc_resp-reg_receiver"/>
</dbReference>
<accession>A0A1M5I2X5</accession>
<dbReference type="Pfam" id="PF00072">
    <property type="entry name" value="Response_reg"/>
    <property type="match status" value="1"/>
</dbReference>
<dbReference type="Proteomes" id="UP000184076">
    <property type="component" value="Unassembled WGS sequence"/>
</dbReference>
<dbReference type="InterPro" id="IPR011006">
    <property type="entry name" value="CheY-like_superfamily"/>
</dbReference>
<dbReference type="PANTHER" id="PTHR44591">
    <property type="entry name" value="STRESS RESPONSE REGULATOR PROTEIN 1"/>
    <property type="match status" value="1"/>
</dbReference>
<dbReference type="PROSITE" id="PS50110">
    <property type="entry name" value="RESPONSE_REGULATORY"/>
    <property type="match status" value="1"/>
</dbReference>
<evidence type="ECO:0000313" key="4">
    <source>
        <dbReference type="EMBL" id="SHG22601.1"/>
    </source>
</evidence>
<evidence type="ECO:0000259" key="3">
    <source>
        <dbReference type="PROSITE" id="PS50110"/>
    </source>
</evidence>
<name>A0A1M5I2X5_9BACT</name>
<dbReference type="EMBL" id="FQVB01000051">
    <property type="protein sequence ID" value="SHG22601.1"/>
    <property type="molecule type" value="Genomic_DNA"/>
</dbReference>
<sequence length="117" mass="12935">MILLVERNAANRRLLRQVLEREGFGVMEAGSVQEMEKALGEGLPLRLALIDLAGLDAGIWPLCDELRKRNVPFFVLSPRQSRQVEAASYAHGARGVMVKPLVMQQLLATVKALLEDA</sequence>
<dbReference type="GO" id="GO:0000160">
    <property type="term" value="P:phosphorelay signal transduction system"/>
    <property type="evidence" value="ECO:0007669"/>
    <property type="project" value="InterPro"/>
</dbReference>
<dbReference type="SUPFAM" id="SSF52172">
    <property type="entry name" value="CheY-like"/>
    <property type="match status" value="1"/>
</dbReference>
<proteinExistence type="predicted"/>
<evidence type="ECO:0000256" key="1">
    <source>
        <dbReference type="ARBA" id="ARBA00022553"/>
    </source>
</evidence>
<gene>
    <name evidence="4" type="ORF">SAMN02745206_03496</name>
</gene>
<protein>
    <submittedName>
        <fullName evidence="4">Response regulator receiver domain-containing protein</fullName>
    </submittedName>
</protein>
<dbReference type="STRING" id="1121391.SAMN02745206_03496"/>
<reference evidence="5" key="1">
    <citation type="submission" date="2016-11" db="EMBL/GenBank/DDBJ databases">
        <authorList>
            <person name="Varghese N."/>
            <person name="Submissions S."/>
        </authorList>
    </citation>
    <scope>NUCLEOTIDE SEQUENCE [LARGE SCALE GENOMIC DNA]</scope>
    <source>
        <strain evidence="5">DSM 9756</strain>
    </source>
</reference>
<dbReference type="Gene3D" id="3.40.50.2300">
    <property type="match status" value="1"/>
</dbReference>
<dbReference type="PANTHER" id="PTHR44591:SF3">
    <property type="entry name" value="RESPONSE REGULATORY DOMAIN-CONTAINING PROTEIN"/>
    <property type="match status" value="1"/>
</dbReference>
<feature type="domain" description="Response regulatory" evidence="3">
    <location>
        <begin position="1"/>
        <end position="114"/>
    </location>
</feature>
<feature type="modified residue" description="4-aspartylphosphate" evidence="2">
    <location>
        <position position="56"/>
    </location>
</feature>
<dbReference type="InterPro" id="IPR050595">
    <property type="entry name" value="Bact_response_regulator"/>
</dbReference>
<evidence type="ECO:0000313" key="5">
    <source>
        <dbReference type="Proteomes" id="UP000184076"/>
    </source>
</evidence>
<keyword evidence="5" id="KW-1185">Reference proteome</keyword>
<dbReference type="CDD" id="cd00156">
    <property type="entry name" value="REC"/>
    <property type="match status" value="1"/>
</dbReference>
<keyword evidence="1 2" id="KW-0597">Phosphoprotein</keyword>
<dbReference type="RefSeq" id="WP_073041801.1">
    <property type="nucleotide sequence ID" value="NZ_FQVB01000051.1"/>
</dbReference>
<evidence type="ECO:0000256" key="2">
    <source>
        <dbReference type="PROSITE-ProRule" id="PRU00169"/>
    </source>
</evidence>